<dbReference type="GO" id="GO:0005524">
    <property type="term" value="F:ATP binding"/>
    <property type="evidence" value="ECO:0007669"/>
    <property type="project" value="UniProtKB-KW"/>
</dbReference>
<reference evidence="5 6" key="1">
    <citation type="submission" date="2020-08" db="EMBL/GenBank/DDBJ databases">
        <title>Genomic Encyclopedia of Type Strains, Phase IV (KMG-IV): sequencing the most valuable type-strain genomes for metagenomic binning, comparative biology and taxonomic classification.</title>
        <authorList>
            <person name="Goeker M."/>
        </authorList>
    </citation>
    <scope>NUCLEOTIDE SEQUENCE [LARGE SCALE GENOMIC DNA]</scope>
    <source>
        <strain evidence="5 6">DSM 2163</strain>
    </source>
</reference>
<evidence type="ECO:0000313" key="6">
    <source>
        <dbReference type="Proteomes" id="UP000583454"/>
    </source>
</evidence>
<dbReference type="NCBIfam" id="TIGR00929">
    <property type="entry name" value="VirB4_CagE"/>
    <property type="match status" value="1"/>
</dbReference>
<dbReference type="PANTHER" id="PTHR30121">
    <property type="entry name" value="UNCHARACTERIZED PROTEIN YJGR-RELATED"/>
    <property type="match status" value="1"/>
</dbReference>
<dbReference type="InterPro" id="IPR004346">
    <property type="entry name" value="CagE_TrbE_VirB"/>
</dbReference>
<dbReference type="SUPFAM" id="SSF52540">
    <property type="entry name" value="P-loop containing nucleoside triphosphate hydrolases"/>
    <property type="match status" value="1"/>
</dbReference>
<protein>
    <submittedName>
        <fullName evidence="5">Type IV secretion system protein VirB4</fullName>
    </submittedName>
</protein>
<comment type="caution">
    <text evidence="5">The sequence shown here is derived from an EMBL/GenBank/DDBJ whole genome shotgun (WGS) entry which is preliminary data.</text>
</comment>
<proteinExistence type="inferred from homology"/>
<dbReference type="Pfam" id="PF03135">
    <property type="entry name" value="CagE_TrbE_VirB"/>
    <property type="match status" value="1"/>
</dbReference>
<accession>A0A840ZKD2</accession>
<dbReference type="InterPro" id="IPR027417">
    <property type="entry name" value="P-loop_NTPase"/>
</dbReference>
<dbReference type="InterPro" id="IPR018145">
    <property type="entry name" value="CagE_TrbE_VirB_cntrl_dom"/>
</dbReference>
<dbReference type="AlphaFoldDB" id="A0A840ZKD2"/>
<sequence>MVSLATQRLKLREVGPAAHLPYLRHATEHVVTLATRALITCLRIEGVSFETADPAELNDLHAKLNLALRNVADERLALWTHVVRRRSQDYPTGRFRSDFARDLDASYRERLTKQDLYRNELTLTLVWHPGRDRAERAVGLLARLGRARTANDELDSGALKRLEDATRDLAAALAPYGPRRLGLYDRGGVVFSQVSEFLHELVSGEPLPVPLVHGPIGPALYTNRLIFGREAVEIRGAGRSHFAGMFGLKEYPATTKPGLLDGLLAAPMELVVTHAFAFLSKHEAKAVMTRKQNQLLSSNDPAASQIVDLDTALDDLESGRFVMGDHHVSVLVRADSPAALLETMARGRRILADAGAVVAREDLGLEAAYWAQCPGLFRYRARAGAITSRNFAALSPFHTYPTGQANGNHWGAAVACLKTVSGAPYHFSFHVGDLGNTFVCGPSGSGKTVFIAFALAQAEKLGCQLVLFDKDRGAEIAIRALGGTYLALRSGHPTGCAPLKHLDLTPENLAFLGRLVRQLASAEERPLSTVDEGRIDAGLLALRDLPREERSFSALRVFLGQRDPDGIGARLERWCRGGPLGWVLDNDADAISLDAPALGFDMTEVLDDPQIRTPLMMVLFHRVEELIDGRRILIAIDEFWKALGDEAFRALANDGLKTIRKKNGAMLFGTQSPRDALASPIAHTIVEQCPTQVFFPNPRGQAADYIDGFHLSRREYRLVKEELSNESRRFLVKQGRHAVVAELDLTGMKDHLAVLSGRTATVELLDRLRSKLGDDPAAWLPTFHAERSALP</sequence>
<comment type="similarity">
    <text evidence="1">Belongs to the TrbE/VirB4 family.</text>
</comment>
<keyword evidence="2" id="KW-0547">Nucleotide-binding</keyword>
<name>A0A840ZKD2_9HYPH</name>
<dbReference type="Proteomes" id="UP000583454">
    <property type="component" value="Unassembled WGS sequence"/>
</dbReference>
<dbReference type="Gene3D" id="3.40.50.300">
    <property type="entry name" value="P-loop containing nucleotide triphosphate hydrolases"/>
    <property type="match status" value="1"/>
</dbReference>
<evidence type="ECO:0000256" key="3">
    <source>
        <dbReference type="ARBA" id="ARBA00022840"/>
    </source>
</evidence>
<feature type="domain" description="CagE TrbE VirB component of type IV transporter system central" evidence="4">
    <location>
        <begin position="180"/>
        <end position="382"/>
    </location>
</feature>
<dbReference type="PANTHER" id="PTHR30121:SF12">
    <property type="entry name" value="TYPE IV SECRETION SYSTEM PROTEIN CAGE"/>
    <property type="match status" value="1"/>
</dbReference>
<organism evidence="5 6">
    <name type="scientific">Methylorubrum rhodinum</name>
    <dbReference type="NCBI Taxonomy" id="29428"/>
    <lineage>
        <taxon>Bacteria</taxon>
        <taxon>Pseudomonadati</taxon>
        <taxon>Pseudomonadota</taxon>
        <taxon>Alphaproteobacteria</taxon>
        <taxon>Hyphomicrobiales</taxon>
        <taxon>Methylobacteriaceae</taxon>
        <taxon>Methylorubrum</taxon>
    </lineage>
</organism>
<evidence type="ECO:0000313" key="5">
    <source>
        <dbReference type="EMBL" id="MBB5758562.1"/>
    </source>
</evidence>
<keyword evidence="3" id="KW-0067">ATP-binding</keyword>
<evidence type="ECO:0000259" key="4">
    <source>
        <dbReference type="Pfam" id="PF03135"/>
    </source>
</evidence>
<keyword evidence="6" id="KW-1185">Reference proteome</keyword>
<gene>
    <name evidence="5" type="ORF">HNR00_003285</name>
</gene>
<evidence type="ECO:0000256" key="2">
    <source>
        <dbReference type="ARBA" id="ARBA00022741"/>
    </source>
</evidence>
<evidence type="ECO:0000256" key="1">
    <source>
        <dbReference type="ARBA" id="ARBA00006512"/>
    </source>
</evidence>
<dbReference type="EMBL" id="JACHOP010000015">
    <property type="protein sequence ID" value="MBB5758562.1"/>
    <property type="molecule type" value="Genomic_DNA"/>
</dbReference>
<dbReference type="InterPro" id="IPR051162">
    <property type="entry name" value="T4SS_component"/>
</dbReference>
<dbReference type="RefSeq" id="WP_183571119.1">
    <property type="nucleotide sequence ID" value="NZ_JACHOP010000015.1"/>
</dbReference>